<gene>
    <name evidence="2" type="ORF">GCM10017600_12730</name>
</gene>
<dbReference type="AlphaFoldDB" id="A0A9W6HYD3"/>
<protein>
    <submittedName>
        <fullName evidence="2">Uncharacterized protein</fullName>
    </submittedName>
</protein>
<dbReference type="RefSeq" id="WP_271216403.1">
    <property type="nucleotide sequence ID" value="NZ_BAAAVD010000024.1"/>
</dbReference>
<name>A0A9W6HYD3_9ACTN</name>
<dbReference type="EMBL" id="BSEV01000002">
    <property type="protein sequence ID" value="GLK07868.1"/>
    <property type="molecule type" value="Genomic_DNA"/>
</dbReference>
<keyword evidence="3" id="KW-1185">Reference proteome</keyword>
<proteinExistence type="predicted"/>
<comment type="caution">
    <text evidence="2">The sequence shown here is derived from an EMBL/GenBank/DDBJ whole genome shotgun (WGS) entry which is preliminary data.</text>
</comment>
<organism evidence="2 3">
    <name type="scientific">Streptosporangium carneum</name>
    <dbReference type="NCBI Taxonomy" id="47481"/>
    <lineage>
        <taxon>Bacteria</taxon>
        <taxon>Bacillati</taxon>
        <taxon>Actinomycetota</taxon>
        <taxon>Actinomycetes</taxon>
        <taxon>Streptosporangiales</taxon>
        <taxon>Streptosporangiaceae</taxon>
        <taxon>Streptosporangium</taxon>
    </lineage>
</organism>
<accession>A0A9W6HYD3</accession>
<dbReference type="Proteomes" id="UP001143474">
    <property type="component" value="Unassembled WGS sequence"/>
</dbReference>
<evidence type="ECO:0000313" key="3">
    <source>
        <dbReference type="Proteomes" id="UP001143474"/>
    </source>
</evidence>
<evidence type="ECO:0000313" key="2">
    <source>
        <dbReference type="EMBL" id="GLK07868.1"/>
    </source>
</evidence>
<reference evidence="2" key="2">
    <citation type="submission" date="2023-01" db="EMBL/GenBank/DDBJ databases">
        <authorList>
            <person name="Sun Q."/>
            <person name="Evtushenko L."/>
        </authorList>
    </citation>
    <scope>NUCLEOTIDE SEQUENCE</scope>
    <source>
        <strain evidence="2">VKM Ac-2007</strain>
    </source>
</reference>
<reference evidence="2" key="1">
    <citation type="journal article" date="2014" name="Int. J. Syst. Evol. Microbiol.">
        <title>Complete genome sequence of Corynebacterium casei LMG S-19264T (=DSM 44701T), isolated from a smear-ripened cheese.</title>
        <authorList>
            <consortium name="US DOE Joint Genome Institute (JGI-PGF)"/>
            <person name="Walter F."/>
            <person name="Albersmeier A."/>
            <person name="Kalinowski J."/>
            <person name="Ruckert C."/>
        </authorList>
    </citation>
    <scope>NUCLEOTIDE SEQUENCE</scope>
    <source>
        <strain evidence="2">VKM Ac-2007</strain>
    </source>
</reference>
<sequence>MKDAVRVHLPSCPFAPVADGPSSSGPGDGSATTLDGHAGPAVAVVTRPGTRVIA</sequence>
<evidence type="ECO:0000256" key="1">
    <source>
        <dbReference type="SAM" id="MobiDB-lite"/>
    </source>
</evidence>
<feature type="region of interest" description="Disordered" evidence="1">
    <location>
        <begin position="1"/>
        <end position="40"/>
    </location>
</feature>